<evidence type="ECO:0000313" key="3">
    <source>
        <dbReference type="Proteomes" id="UP001175211"/>
    </source>
</evidence>
<dbReference type="AlphaFoldDB" id="A0AA39N5F0"/>
<dbReference type="PROSITE" id="PS50181">
    <property type="entry name" value="FBOX"/>
    <property type="match status" value="1"/>
</dbReference>
<keyword evidence="3" id="KW-1185">Reference proteome</keyword>
<dbReference type="SUPFAM" id="SSF81383">
    <property type="entry name" value="F-box domain"/>
    <property type="match status" value="1"/>
</dbReference>
<organism evidence="2 3">
    <name type="scientific">Armillaria tabescens</name>
    <name type="common">Ringless honey mushroom</name>
    <name type="synonym">Agaricus tabescens</name>
    <dbReference type="NCBI Taxonomy" id="1929756"/>
    <lineage>
        <taxon>Eukaryota</taxon>
        <taxon>Fungi</taxon>
        <taxon>Dikarya</taxon>
        <taxon>Basidiomycota</taxon>
        <taxon>Agaricomycotina</taxon>
        <taxon>Agaricomycetes</taxon>
        <taxon>Agaricomycetidae</taxon>
        <taxon>Agaricales</taxon>
        <taxon>Marasmiineae</taxon>
        <taxon>Physalacriaceae</taxon>
        <taxon>Desarmillaria</taxon>
    </lineage>
</organism>
<name>A0AA39N5F0_ARMTA</name>
<evidence type="ECO:0000313" key="2">
    <source>
        <dbReference type="EMBL" id="KAK0458103.1"/>
    </source>
</evidence>
<gene>
    <name evidence="2" type="ORF">EV420DRAFT_1764575</name>
</gene>
<dbReference type="EMBL" id="JAUEPS010000019">
    <property type="protein sequence ID" value="KAK0458103.1"/>
    <property type="molecule type" value="Genomic_DNA"/>
</dbReference>
<reference evidence="2" key="1">
    <citation type="submission" date="2023-06" db="EMBL/GenBank/DDBJ databases">
        <authorList>
            <consortium name="Lawrence Berkeley National Laboratory"/>
            <person name="Ahrendt S."/>
            <person name="Sahu N."/>
            <person name="Indic B."/>
            <person name="Wong-Bajracharya J."/>
            <person name="Merenyi Z."/>
            <person name="Ke H.-M."/>
            <person name="Monk M."/>
            <person name="Kocsube S."/>
            <person name="Drula E."/>
            <person name="Lipzen A."/>
            <person name="Balint B."/>
            <person name="Henrissat B."/>
            <person name="Andreopoulos B."/>
            <person name="Martin F.M."/>
            <person name="Harder C.B."/>
            <person name="Rigling D."/>
            <person name="Ford K.L."/>
            <person name="Foster G.D."/>
            <person name="Pangilinan J."/>
            <person name="Papanicolaou A."/>
            <person name="Barry K."/>
            <person name="LaButti K."/>
            <person name="Viragh M."/>
            <person name="Koriabine M."/>
            <person name="Yan M."/>
            <person name="Riley R."/>
            <person name="Champramary S."/>
            <person name="Plett K.L."/>
            <person name="Tsai I.J."/>
            <person name="Slot J."/>
            <person name="Sipos G."/>
            <person name="Plett J."/>
            <person name="Nagy L.G."/>
            <person name="Grigoriev I.V."/>
        </authorList>
    </citation>
    <scope>NUCLEOTIDE SEQUENCE</scope>
    <source>
        <strain evidence="2">CCBAS 213</strain>
    </source>
</reference>
<dbReference type="GeneID" id="85364332"/>
<evidence type="ECO:0000259" key="1">
    <source>
        <dbReference type="PROSITE" id="PS50181"/>
    </source>
</evidence>
<proteinExistence type="predicted"/>
<protein>
    <recommendedName>
        <fullName evidence="1">F-box domain-containing protein</fullName>
    </recommendedName>
</protein>
<dbReference type="InterPro" id="IPR001810">
    <property type="entry name" value="F-box_dom"/>
</dbReference>
<dbReference type="Gene3D" id="1.20.1280.50">
    <property type="match status" value="1"/>
</dbReference>
<feature type="domain" description="F-box" evidence="1">
    <location>
        <begin position="106"/>
        <end position="171"/>
    </location>
</feature>
<dbReference type="RefSeq" id="XP_060330395.1">
    <property type="nucleotide sequence ID" value="XM_060480784.1"/>
</dbReference>
<dbReference type="InterPro" id="IPR036047">
    <property type="entry name" value="F-box-like_dom_sf"/>
</dbReference>
<dbReference type="Proteomes" id="UP001175211">
    <property type="component" value="Unassembled WGS sequence"/>
</dbReference>
<comment type="caution">
    <text evidence="2">The sequence shown here is derived from an EMBL/GenBank/DDBJ whole genome shotgun (WGS) entry which is preliminary data.</text>
</comment>
<sequence length="554" mass="61879">MNLETNSHATPASAADALSHLDAFTRSIPKPVFPPDAIDPLVSGILRATRPLLDTDPDWILPNIALLEGQLHVYDTLIDQLYTVFEELETYRDAIQVVSTQFSSTLAPIRRLPSKVLRSIFRETQSSDLVERWSMNSRPIIGFMQDPLTLSQVCGSWRDIVVSSPELWSHIKITYPRLEPDNPSASNFQSLLKTILPLSDQLPLDMQFKSDEHTSSGDAIEVFSLLLGERHRWRSASLKLPLDLLELLKSSSRKLACLESLTLVTPHIPRDDGAFSPGDVSDVFIEAPSLRKVELHELIGLDSFALPRQITHLAASITAIHNLHTHSLLEELHLKQRDIDDIAFPHRITLPKVRRLSVLSLKLLRYLCLPSLEDLTFDSHVGSLFPTIDEARIVAAAATLNDFIRSSRCSLTSLATGTAIAHALDFIQETLPMLESLTSLEFPIDREGVFYNALTSSSNLLPNLQHLTMCLPLLEIWGGMSGILVPWDSLSAMMTSRRHRLRSVRFDYPTLFARAGDEFPGIPNTELEQLRKLGIDLRTVDPHSFAGVSFGNFA</sequence>
<accession>A0AA39N5F0</accession>